<sequence>MDLTAQQQQALHEHLRAAAEILYQNTPPEQLTSLEGIELAVREHLLAAVGPQNGPFFVQTVTGTVAGYARRLTTCVGTLQITQKQAQILKVKPNARLSPRMEKYCLLVSANVSYQHAEQDIETLSGLRVSHATQQRLVHRQRFALPVASAPEAVQELSVDGGKVRLRTQPGQPCEWRDYKAVRLQGVATAAMYRDNDSLVGWVNRQGLAAPLTCLGDGHDGIWNIVSRIATPERRREILDWYHLKENLYKVEGSYSRLHRAEAHLWRGEVEAAIAQFDGWEVAPVTRLCQYLRKHQSRIVNYDYLQAEQVCSVGSGAVESAVKQIDRRLKLSGAQWKVENVPQVLAHRAAYLNGLLLS</sequence>
<name>A0ABY3PRL8_9CYAN</name>
<reference evidence="1 2" key="1">
    <citation type="journal article" date="2021" name="Genome Biol. Evol.">
        <title>Complete Genome Sequencing of a Novel Gloeobacter Species from a Waterfall Cave in Mexico.</title>
        <authorList>
            <person name="Saw J.H."/>
            <person name="Cardona T."/>
            <person name="Montejano G."/>
        </authorList>
    </citation>
    <scope>NUCLEOTIDE SEQUENCE [LARGE SCALE GENOMIC DNA]</scope>
    <source>
        <strain evidence="1">MG652769</strain>
    </source>
</reference>
<gene>
    <name evidence="1" type="ORF">ISF26_08665</name>
</gene>
<organism evidence="1 2">
    <name type="scientific">Gloeobacter morelensis MG652769</name>
    <dbReference type="NCBI Taxonomy" id="2781736"/>
    <lineage>
        <taxon>Bacteria</taxon>
        <taxon>Bacillati</taxon>
        <taxon>Cyanobacteriota</taxon>
        <taxon>Cyanophyceae</taxon>
        <taxon>Gloeobacterales</taxon>
        <taxon>Gloeobacteraceae</taxon>
        <taxon>Gloeobacter</taxon>
        <taxon>Gloeobacter morelensis</taxon>
    </lineage>
</organism>
<accession>A0ABY3PRL8</accession>
<dbReference type="NCBIfam" id="NF033572">
    <property type="entry name" value="transpos_ISKra4"/>
    <property type="match status" value="1"/>
</dbReference>
<evidence type="ECO:0000313" key="1">
    <source>
        <dbReference type="EMBL" id="UFP96261.1"/>
    </source>
</evidence>
<keyword evidence="2" id="KW-1185">Reference proteome</keyword>
<proteinExistence type="predicted"/>
<dbReference type="EMBL" id="CP063845">
    <property type="protein sequence ID" value="UFP96261.1"/>
    <property type="molecule type" value="Genomic_DNA"/>
</dbReference>
<evidence type="ECO:0000313" key="2">
    <source>
        <dbReference type="Proteomes" id="UP001054846"/>
    </source>
</evidence>
<protein>
    <submittedName>
        <fullName evidence="1">ISKra4 family transposase</fullName>
    </submittedName>
</protein>
<dbReference type="Proteomes" id="UP001054846">
    <property type="component" value="Chromosome"/>
</dbReference>